<gene>
    <name evidence="1" type="ORF">H8B09_06365</name>
</gene>
<comment type="caution">
    <text evidence="1">The sequence shown here is derived from an EMBL/GenBank/DDBJ whole genome shotgun (WGS) entry which is preliminary data.</text>
</comment>
<keyword evidence="2" id="KW-1185">Reference proteome</keyword>
<dbReference type="Proteomes" id="UP000609346">
    <property type="component" value="Unassembled WGS sequence"/>
</dbReference>
<reference evidence="1 2" key="1">
    <citation type="submission" date="2020-09" db="EMBL/GenBank/DDBJ databases">
        <title>Paenibacillus sp. strain PR3 16S rRNA gene Genome sequencing and assembly.</title>
        <authorList>
            <person name="Kim J."/>
        </authorList>
    </citation>
    <scope>NUCLEOTIDE SEQUENCE [LARGE SCALE GENOMIC DNA]</scope>
    <source>
        <strain evidence="1 2">PR3</strain>
    </source>
</reference>
<proteinExistence type="predicted"/>
<dbReference type="PROSITE" id="PS51257">
    <property type="entry name" value="PROKAR_LIPOPROTEIN"/>
    <property type="match status" value="1"/>
</dbReference>
<evidence type="ECO:0008006" key="3">
    <source>
        <dbReference type="Google" id="ProtNLM"/>
    </source>
</evidence>
<evidence type="ECO:0000313" key="2">
    <source>
        <dbReference type="Proteomes" id="UP000609346"/>
    </source>
</evidence>
<organism evidence="1 2">
    <name type="scientific">Paenibacillus terricola</name>
    <dbReference type="NCBI Taxonomy" id="2763503"/>
    <lineage>
        <taxon>Bacteria</taxon>
        <taxon>Bacillati</taxon>
        <taxon>Bacillota</taxon>
        <taxon>Bacilli</taxon>
        <taxon>Bacillales</taxon>
        <taxon>Paenibacillaceae</taxon>
        <taxon>Paenibacillus</taxon>
    </lineage>
</organism>
<sequence>MGIYWRDSLRKTTILLFLVLTMTSCGLIESKQETPIEMVAYAALTDEESELIPVSPKDSIVNKVTVNDEIKAVIDKKYNKEEVYSVTFKHTENNSSGNLVVFVDLDKKTIVGKIKQGLT</sequence>
<dbReference type="EMBL" id="JACXZA010000001">
    <property type="protein sequence ID" value="MBD3918373.1"/>
    <property type="molecule type" value="Genomic_DNA"/>
</dbReference>
<accession>A0ABR8MQV5</accession>
<name>A0ABR8MQV5_9BACL</name>
<protein>
    <recommendedName>
        <fullName evidence="3">DUF3221 domain-containing protein</fullName>
    </recommendedName>
</protein>
<evidence type="ECO:0000313" key="1">
    <source>
        <dbReference type="EMBL" id="MBD3918373.1"/>
    </source>
</evidence>